<dbReference type="GO" id="GO:0016020">
    <property type="term" value="C:membrane"/>
    <property type="evidence" value="ECO:0007669"/>
    <property type="project" value="UniProtKB-SubCell"/>
</dbReference>
<dbReference type="PANTHER" id="PTHR21716:SF4">
    <property type="entry name" value="TRANSMEMBRANE PROTEIN 245"/>
    <property type="match status" value="1"/>
</dbReference>
<feature type="transmembrane region" description="Helical" evidence="6">
    <location>
        <begin position="122"/>
        <end position="143"/>
    </location>
</feature>
<organism evidence="7 8">
    <name type="scientific">Protopolystoma xenopodis</name>
    <dbReference type="NCBI Taxonomy" id="117903"/>
    <lineage>
        <taxon>Eukaryota</taxon>
        <taxon>Metazoa</taxon>
        <taxon>Spiralia</taxon>
        <taxon>Lophotrochozoa</taxon>
        <taxon>Platyhelminthes</taxon>
        <taxon>Monogenea</taxon>
        <taxon>Polyopisthocotylea</taxon>
        <taxon>Polystomatidea</taxon>
        <taxon>Polystomatidae</taxon>
        <taxon>Protopolystoma</taxon>
    </lineage>
</organism>
<keyword evidence="4 6" id="KW-1133">Transmembrane helix</keyword>
<evidence type="ECO:0000256" key="2">
    <source>
        <dbReference type="ARBA" id="ARBA00009773"/>
    </source>
</evidence>
<dbReference type="PANTHER" id="PTHR21716">
    <property type="entry name" value="TRANSMEMBRANE PROTEIN"/>
    <property type="match status" value="1"/>
</dbReference>
<comment type="similarity">
    <text evidence="2">Belongs to the autoinducer-2 exporter (AI-2E) (TC 2.A.86) family.</text>
</comment>
<accession>A0A3S5FC81</accession>
<dbReference type="InterPro" id="IPR002549">
    <property type="entry name" value="AI-2E-like"/>
</dbReference>
<evidence type="ECO:0000256" key="1">
    <source>
        <dbReference type="ARBA" id="ARBA00004141"/>
    </source>
</evidence>
<gene>
    <name evidence="7" type="ORF">PXEA_LOCUS4294</name>
</gene>
<reference evidence="7" key="1">
    <citation type="submission" date="2018-11" db="EMBL/GenBank/DDBJ databases">
        <authorList>
            <consortium name="Pathogen Informatics"/>
        </authorList>
    </citation>
    <scope>NUCLEOTIDE SEQUENCE</scope>
</reference>
<comment type="subcellular location">
    <subcellularLocation>
        <location evidence="1">Membrane</location>
        <topology evidence="1">Multi-pass membrane protein</topology>
    </subcellularLocation>
</comment>
<name>A0A3S5FC81_9PLAT</name>
<sequence>MRVLSICYSLLFKNAQMNASSSASSESSGPLHPFSAYLASLEIKNGVSQVPAAGAITTHLSSIWSTLSAFDFLDISSLIFFTALFYLLAASGPSYLPVAFISSLTPRPAEASPAIRSFYEAVESAISGVFAATLKLAAFYGLYTTLTHNLLGLDLVVIPSGNFF</sequence>
<dbReference type="AlphaFoldDB" id="A0A3S5FC81"/>
<dbReference type="OrthoDB" id="5970161at2759"/>
<evidence type="ECO:0000313" key="7">
    <source>
        <dbReference type="EMBL" id="VEL10854.1"/>
    </source>
</evidence>
<keyword evidence="3 6" id="KW-0812">Transmembrane</keyword>
<dbReference type="Proteomes" id="UP000784294">
    <property type="component" value="Unassembled WGS sequence"/>
</dbReference>
<evidence type="ECO:0000313" key="8">
    <source>
        <dbReference type="Proteomes" id="UP000784294"/>
    </source>
</evidence>
<dbReference type="EMBL" id="CAAALY010010110">
    <property type="protein sequence ID" value="VEL10854.1"/>
    <property type="molecule type" value="Genomic_DNA"/>
</dbReference>
<keyword evidence="5 6" id="KW-0472">Membrane</keyword>
<protein>
    <submittedName>
        <fullName evidence="7">Uncharacterized protein</fullName>
    </submittedName>
</protein>
<keyword evidence="8" id="KW-1185">Reference proteome</keyword>
<evidence type="ECO:0000256" key="5">
    <source>
        <dbReference type="ARBA" id="ARBA00023136"/>
    </source>
</evidence>
<proteinExistence type="inferred from homology"/>
<evidence type="ECO:0000256" key="4">
    <source>
        <dbReference type="ARBA" id="ARBA00022989"/>
    </source>
</evidence>
<feature type="transmembrane region" description="Helical" evidence="6">
    <location>
        <begin position="78"/>
        <end position="101"/>
    </location>
</feature>
<evidence type="ECO:0000256" key="3">
    <source>
        <dbReference type="ARBA" id="ARBA00022692"/>
    </source>
</evidence>
<comment type="caution">
    <text evidence="7">The sequence shown here is derived from an EMBL/GenBank/DDBJ whole genome shotgun (WGS) entry which is preliminary data.</text>
</comment>
<evidence type="ECO:0000256" key="6">
    <source>
        <dbReference type="SAM" id="Phobius"/>
    </source>
</evidence>